<dbReference type="OrthoDB" id="965763at2"/>
<feature type="region of interest" description="Disordered" evidence="1">
    <location>
        <begin position="54"/>
        <end position="73"/>
    </location>
</feature>
<feature type="signal peptide" evidence="2">
    <location>
        <begin position="1"/>
        <end position="32"/>
    </location>
</feature>
<evidence type="ECO:0000256" key="1">
    <source>
        <dbReference type="SAM" id="MobiDB-lite"/>
    </source>
</evidence>
<evidence type="ECO:0000313" key="3">
    <source>
        <dbReference type="EMBL" id="OIN57442.1"/>
    </source>
</evidence>
<gene>
    <name evidence="3" type="ORF">BLX24_19625</name>
</gene>
<dbReference type="RefSeq" id="WP_071504902.1">
    <property type="nucleotide sequence ID" value="NZ_MORL01000012.1"/>
</dbReference>
<sequence>MNHVINNASSARRRGLLCALILGLIVAGPALSQDAKLKRDVTYSTHNYKHPNKAQVARKWEQSPTVRTSDFDERQVVNGDYKKPATVITQQPTPQIAFEVKPDREINRNYKASMATQFAGRKKKRENTENEPVPADGGN</sequence>
<dbReference type="Proteomes" id="UP000181790">
    <property type="component" value="Unassembled WGS sequence"/>
</dbReference>
<proteinExistence type="predicted"/>
<protein>
    <submittedName>
        <fullName evidence="3">Uncharacterized protein</fullName>
    </submittedName>
</protein>
<feature type="region of interest" description="Disordered" evidence="1">
    <location>
        <begin position="115"/>
        <end position="139"/>
    </location>
</feature>
<keyword evidence="2" id="KW-0732">Signal</keyword>
<evidence type="ECO:0000256" key="2">
    <source>
        <dbReference type="SAM" id="SignalP"/>
    </source>
</evidence>
<dbReference type="EMBL" id="MORL01000012">
    <property type="protein sequence ID" value="OIN57442.1"/>
    <property type="molecule type" value="Genomic_DNA"/>
</dbReference>
<evidence type="ECO:0000313" key="4">
    <source>
        <dbReference type="Proteomes" id="UP000181790"/>
    </source>
</evidence>
<accession>A0A1S2VFF1</accession>
<feature type="chain" id="PRO_5010317081" evidence="2">
    <location>
        <begin position="33"/>
        <end position="139"/>
    </location>
</feature>
<organism evidence="3 4">
    <name type="scientific">Arsenicibacter rosenii</name>
    <dbReference type="NCBI Taxonomy" id="1750698"/>
    <lineage>
        <taxon>Bacteria</taxon>
        <taxon>Pseudomonadati</taxon>
        <taxon>Bacteroidota</taxon>
        <taxon>Cytophagia</taxon>
        <taxon>Cytophagales</taxon>
        <taxon>Spirosomataceae</taxon>
        <taxon>Arsenicibacter</taxon>
    </lineage>
</organism>
<comment type="caution">
    <text evidence="3">The sequence shown here is derived from an EMBL/GenBank/DDBJ whole genome shotgun (WGS) entry which is preliminary data.</text>
</comment>
<keyword evidence="4" id="KW-1185">Reference proteome</keyword>
<dbReference type="AlphaFoldDB" id="A0A1S2VFF1"/>
<reference evidence="3 4" key="1">
    <citation type="submission" date="2016-10" db="EMBL/GenBank/DDBJ databases">
        <title>Arsenicibacter rosenii gen. nov., sp. nov., an efficient arsenic-methylating bacterium isolated from an arsenic-contaminated paddy soil.</title>
        <authorList>
            <person name="Huang K."/>
        </authorList>
    </citation>
    <scope>NUCLEOTIDE SEQUENCE [LARGE SCALE GENOMIC DNA]</scope>
    <source>
        <strain evidence="3 4">SM-1</strain>
    </source>
</reference>
<name>A0A1S2VFF1_9BACT</name>